<keyword evidence="2" id="KW-0143">Chaperone</keyword>
<dbReference type="InterPro" id="IPR002423">
    <property type="entry name" value="Cpn60/GroEL/TCP-1"/>
</dbReference>
<dbReference type="PRINTS" id="PR00298">
    <property type="entry name" value="CHAPERONIN60"/>
</dbReference>
<dbReference type="GO" id="GO:0005524">
    <property type="term" value="F:ATP binding"/>
    <property type="evidence" value="ECO:0007669"/>
    <property type="project" value="InterPro"/>
</dbReference>
<organism evidence="4 5">
    <name type="scientific">Quercus suber</name>
    <name type="common">Cork oak</name>
    <dbReference type="NCBI Taxonomy" id="58331"/>
    <lineage>
        <taxon>Eukaryota</taxon>
        <taxon>Viridiplantae</taxon>
        <taxon>Streptophyta</taxon>
        <taxon>Embryophyta</taxon>
        <taxon>Tracheophyta</taxon>
        <taxon>Spermatophyta</taxon>
        <taxon>Magnoliopsida</taxon>
        <taxon>eudicotyledons</taxon>
        <taxon>Gunneridae</taxon>
        <taxon>Pentapetalae</taxon>
        <taxon>rosids</taxon>
        <taxon>fabids</taxon>
        <taxon>Fagales</taxon>
        <taxon>Fagaceae</taxon>
        <taxon>Quercus</taxon>
    </lineage>
</organism>
<dbReference type="GO" id="GO:0140662">
    <property type="term" value="F:ATP-dependent protein folding chaperone"/>
    <property type="evidence" value="ECO:0007669"/>
    <property type="project" value="InterPro"/>
</dbReference>
<dbReference type="FunFam" id="3.50.7.10:FF:000001">
    <property type="entry name" value="60 kDa chaperonin"/>
    <property type="match status" value="1"/>
</dbReference>
<dbReference type="InterPro" id="IPR027413">
    <property type="entry name" value="GROEL-like_equatorial_sf"/>
</dbReference>
<dbReference type="InterPro" id="IPR027410">
    <property type="entry name" value="TCP-1-like_intermed_sf"/>
</dbReference>
<reference evidence="4 5" key="1">
    <citation type="journal article" date="2018" name="Sci. Data">
        <title>The draft genome sequence of cork oak.</title>
        <authorList>
            <person name="Ramos A.M."/>
            <person name="Usie A."/>
            <person name="Barbosa P."/>
            <person name="Barros P.M."/>
            <person name="Capote T."/>
            <person name="Chaves I."/>
            <person name="Simoes F."/>
            <person name="Abreu I."/>
            <person name="Carrasquinho I."/>
            <person name="Faro C."/>
            <person name="Guimaraes J.B."/>
            <person name="Mendonca D."/>
            <person name="Nobrega F."/>
            <person name="Rodrigues L."/>
            <person name="Saibo N.J.M."/>
            <person name="Varela M.C."/>
            <person name="Egas C."/>
            <person name="Matos J."/>
            <person name="Miguel C.M."/>
            <person name="Oliveira M.M."/>
            <person name="Ricardo C.P."/>
            <person name="Goncalves S."/>
        </authorList>
    </citation>
    <scope>NUCLEOTIDE SEQUENCE [LARGE SCALE GENOMIC DNA]</scope>
    <source>
        <strain evidence="5">cv. HL8</strain>
    </source>
</reference>
<evidence type="ECO:0000313" key="4">
    <source>
        <dbReference type="EMBL" id="KAK7822210.1"/>
    </source>
</evidence>
<evidence type="ECO:0000313" key="5">
    <source>
        <dbReference type="Proteomes" id="UP000237347"/>
    </source>
</evidence>
<dbReference type="EMBL" id="PKMF04000674">
    <property type="protein sequence ID" value="KAK7822210.1"/>
    <property type="molecule type" value="Genomic_DNA"/>
</dbReference>
<dbReference type="Proteomes" id="UP000237347">
    <property type="component" value="Unassembled WGS sequence"/>
</dbReference>
<dbReference type="PANTHER" id="PTHR45633">
    <property type="entry name" value="60 KDA HEAT SHOCK PROTEIN, MITOCHONDRIAL"/>
    <property type="match status" value="1"/>
</dbReference>
<dbReference type="SUPFAM" id="SSF48592">
    <property type="entry name" value="GroEL equatorial domain-like"/>
    <property type="match status" value="1"/>
</dbReference>
<comment type="caution">
    <text evidence="4">The sequence shown here is derived from an EMBL/GenBank/DDBJ whole genome shotgun (WGS) entry which is preliminary data.</text>
</comment>
<gene>
    <name evidence="4" type="primary">CPN60A2_2</name>
    <name evidence="4" type="ORF">CFP56_036925</name>
</gene>
<evidence type="ECO:0000256" key="3">
    <source>
        <dbReference type="RuleBase" id="RU000418"/>
    </source>
</evidence>
<dbReference type="Gene3D" id="3.50.7.10">
    <property type="entry name" value="GroEL"/>
    <property type="match status" value="1"/>
</dbReference>
<protein>
    <submittedName>
        <fullName evidence="4">Chaperonin 60 subunit alpha 2</fullName>
    </submittedName>
</protein>
<dbReference type="InterPro" id="IPR001844">
    <property type="entry name" value="Cpn60/GroEL"/>
</dbReference>
<keyword evidence="5" id="KW-1185">Reference proteome</keyword>
<dbReference type="AlphaFoldDB" id="A0AAW0J612"/>
<dbReference type="GO" id="GO:0042026">
    <property type="term" value="P:protein refolding"/>
    <property type="evidence" value="ECO:0007669"/>
    <property type="project" value="InterPro"/>
</dbReference>
<evidence type="ECO:0000256" key="1">
    <source>
        <dbReference type="ARBA" id="ARBA00006607"/>
    </source>
</evidence>
<dbReference type="Pfam" id="PF00118">
    <property type="entry name" value="Cpn60_TCP1"/>
    <property type="match status" value="1"/>
</dbReference>
<dbReference type="Gene3D" id="3.30.260.10">
    <property type="entry name" value="TCP-1-like chaperonin intermediate domain"/>
    <property type="match status" value="1"/>
</dbReference>
<evidence type="ECO:0000256" key="2">
    <source>
        <dbReference type="ARBA" id="ARBA00023186"/>
    </source>
</evidence>
<comment type="similarity">
    <text evidence="1 3">Belongs to the chaperonin (HSP60) family.</text>
</comment>
<dbReference type="InterPro" id="IPR027409">
    <property type="entry name" value="GroEL-like_apical_dom_sf"/>
</dbReference>
<name>A0AAW0J612_QUESU</name>
<dbReference type="SUPFAM" id="SSF52029">
    <property type="entry name" value="GroEL apical domain-like"/>
    <property type="match status" value="1"/>
</dbReference>
<sequence>MNNLAGDGTTTATVLAQAMIKSGMLAVAFGANQVSLKKGMDKTERIGQGLEKEKFVPLFALSLIKKNIITCQKQNLEIVFCHIVAVATISSGNDDIGPDESSSSFETSVIIEEGMKIDKGYMSPHFITNHDKSIVEFENAKVQVTDQKISTVKEIVPLLEKITQLSAPLLIIAEDISRQVLETLVVNKMQGLLNVAVVKCPEFSEGKKALLQDIALMTGQIMYYMSNFICLII</sequence>
<dbReference type="Gene3D" id="1.10.560.10">
    <property type="entry name" value="GroEL-like equatorial domain"/>
    <property type="match status" value="1"/>
</dbReference>
<proteinExistence type="inferred from homology"/>
<accession>A0AAW0J612</accession>